<evidence type="ECO:0000256" key="1">
    <source>
        <dbReference type="SAM" id="MobiDB-lite"/>
    </source>
</evidence>
<evidence type="ECO:0000313" key="3">
    <source>
        <dbReference type="Proteomes" id="UP000466187"/>
    </source>
</evidence>
<organism evidence="2 3">
    <name type="scientific">Mycolicibacterium gadium</name>
    <name type="common">Mycobacterium gadium</name>
    <dbReference type="NCBI Taxonomy" id="1794"/>
    <lineage>
        <taxon>Bacteria</taxon>
        <taxon>Bacillati</taxon>
        <taxon>Actinomycetota</taxon>
        <taxon>Actinomycetes</taxon>
        <taxon>Mycobacteriales</taxon>
        <taxon>Mycobacteriaceae</taxon>
        <taxon>Mycolicibacterium</taxon>
    </lineage>
</organism>
<proteinExistence type="predicted"/>
<sequence>MPKPLKPCAPHDEACERRPRRRAPAVGGRPGRRLLHNRRGQSGRVQCLTDRTELSNIQADANAVAEQHTAVPTAVHVAADGAARRDDTATG</sequence>
<feature type="region of interest" description="Disordered" evidence="1">
    <location>
        <begin position="1"/>
        <end position="44"/>
    </location>
</feature>
<gene>
    <name evidence="2" type="ORF">MGAD_47410</name>
</gene>
<evidence type="ECO:0000313" key="2">
    <source>
        <dbReference type="EMBL" id="BBZ20406.1"/>
    </source>
</evidence>
<accession>A0A7I7WRU7</accession>
<reference evidence="2 3" key="1">
    <citation type="journal article" date="2019" name="Emerg. Microbes Infect.">
        <title>Comprehensive subspecies identification of 175 nontuberculous mycobacteria species based on 7547 genomic profiles.</title>
        <authorList>
            <person name="Matsumoto Y."/>
            <person name="Kinjo T."/>
            <person name="Motooka D."/>
            <person name="Nabeya D."/>
            <person name="Jung N."/>
            <person name="Uechi K."/>
            <person name="Horii T."/>
            <person name="Iida T."/>
            <person name="Fujita J."/>
            <person name="Nakamura S."/>
        </authorList>
    </citation>
    <scope>NUCLEOTIDE SEQUENCE [LARGE SCALE GENOMIC DNA]</scope>
    <source>
        <strain evidence="2 3">JCM 12688</strain>
    </source>
</reference>
<feature type="compositionally biased region" description="Basic residues" evidence="1">
    <location>
        <begin position="30"/>
        <end position="41"/>
    </location>
</feature>
<name>A0A7I7WRU7_MYCGU</name>
<dbReference type="KEGG" id="mgad:MGAD_47410"/>
<protein>
    <submittedName>
        <fullName evidence="2">Uncharacterized protein</fullName>
    </submittedName>
</protein>
<dbReference type="Proteomes" id="UP000466187">
    <property type="component" value="Chromosome"/>
</dbReference>
<dbReference type="EMBL" id="AP022608">
    <property type="protein sequence ID" value="BBZ20406.1"/>
    <property type="molecule type" value="Genomic_DNA"/>
</dbReference>
<dbReference type="AlphaFoldDB" id="A0A7I7WRU7"/>